<dbReference type="SMART" id="SM00355">
    <property type="entry name" value="ZnF_C2H2"/>
    <property type="match status" value="8"/>
</dbReference>
<keyword evidence="5" id="KW-0862">Zinc</keyword>
<feature type="region of interest" description="Disordered" evidence="9">
    <location>
        <begin position="1"/>
        <end position="31"/>
    </location>
</feature>
<dbReference type="Proteomes" id="UP000001554">
    <property type="component" value="Chromosome 16"/>
</dbReference>
<dbReference type="FunFam" id="3.30.160.60:FF:000834">
    <property type="entry name" value="Uncharacterized protein"/>
    <property type="match status" value="1"/>
</dbReference>
<feature type="domain" description="C2H2-type" evidence="10">
    <location>
        <begin position="159"/>
        <end position="186"/>
    </location>
</feature>
<evidence type="ECO:0000259" key="10">
    <source>
        <dbReference type="PROSITE" id="PS50157"/>
    </source>
</evidence>
<dbReference type="InterPro" id="IPR036236">
    <property type="entry name" value="Znf_C2H2_sf"/>
</dbReference>
<protein>
    <submittedName>
        <fullName evidence="12">Zinc finger protein 665-like</fullName>
    </submittedName>
</protein>
<keyword evidence="6" id="KW-0238">DNA-binding</keyword>
<dbReference type="GO" id="GO:0006357">
    <property type="term" value="P:regulation of transcription by RNA polymerase II"/>
    <property type="evidence" value="ECO:0000318"/>
    <property type="project" value="GO_Central"/>
</dbReference>
<feature type="domain" description="C2H2-type" evidence="10">
    <location>
        <begin position="44"/>
        <end position="72"/>
    </location>
</feature>
<feature type="domain" description="C2H2-type" evidence="10">
    <location>
        <begin position="130"/>
        <end position="158"/>
    </location>
</feature>
<name>A0A9J7HHM1_BRAFL</name>
<evidence type="ECO:0000256" key="9">
    <source>
        <dbReference type="SAM" id="MobiDB-lite"/>
    </source>
</evidence>
<feature type="compositionally biased region" description="Polar residues" evidence="9">
    <location>
        <begin position="7"/>
        <end position="16"/>
    </location>
</feature>
<sequence>MAMAGQVSLTDVNDGSPTGVPKIDCDSKSSNAEDQTTAQKVHVNSCDQCDYSATQKPSLDKHIAENHTGEKPYKCDQCDFSAMQKSHIDYHIATKHTGEKPYMCGECGYRTVLKYTLSTHMKIHTGEKPFKCDQCDFSAIQKSHMDYHKATKHIGEKPYMCSECGYRTVQKSKLSRHMKTHTGEKPYNAEIHFGQPYGSKAHWREILKCDQCNYSASLKANLDNHTAAKHIGEKPYMCAQKTTLNEHRTKHKGEKPYMCGESGHRFDMATVERQAPNESNVGSPTVVSPVASGSKRSDAEDVMAAEKVNLNNVGEKPYMCGQFGHKASYSCRRYLYRHMITHTGENVYKCDQFDDSTTKKSTFENHFTRHSGEKLYMCEECGYRASLRRTYAGEHPYKCGQSD</sequence>
<evidence type="ECO:0000256" key="1">
    <source>
        <dbReference type="ARBA" id="ARBA00004123"/>
    </source>
</evidence>
<feature type="domain" description="C2H2-type" evidence="10">
    <location>
        <begin position="102"/>
        <end position="129"/>
    </location>
</feature>
<dbReference type="InterPro" id="IPR013087">
    <property type="entry name" value="Znf_C2H2_type"/>
</dbReference>
<evidence type="ECO:0000256" key="4">
    <source>
        <dbReference type="ARBA" id="ARBA00022771"/>
    </source>
</evidence>
<dbReference type="GeneID" id="118403456"/>
<evidence type="ECO:0000313" key="12">
    <source>
        <dbReference type="RefSeq" id="XP_035658064.1"/>
    </source>
</evidence>
<organism evidence="11 12">
    <name type="scientific">Branchiostoma floridae</name>
    <name type="common">Florida lancelet</name>
    <name type="synonym">Amphioxus</name>
    <dbReference type="NCBI Taxonomy" id="7739"/>
    <lineage>
        <taxon>Eukaryota</taxon>
        <taxon>Metazoa</taxon>
        <taxon>Chordata</taxon>
        <taxon>Cephalochordata</taxon>
        <taxon>Leptocardii</taxon>
        <taxon>Amphioxiformes</taxon>
        <taxon>Branchiostomatidae</taxon>
        <taxon>Branchiostoma</taxon>
    </lineage>
</organism>
<dbReference type="PROSITE" id="PS50157">
    <property type="entry name" value="ZINC_FINGER_C2H2_2"/>
    <property type="match status" value="7"/>
</dbReference>
<evidence type="ECO:0000256" key="2">
    <source>
        <dbReference type="ARBA" id="ARBA00022723"/>
    </source>
</evidence>
<dbReference type="FunFam" id="3.30.160.60:FF:004213">
    <property type="match status" value="1"/>
</dbReference>
<feature type="domain" description="C2H2-type" evidence="10">
    <location>
        <begin position="73"/>
        <end position="101"/>
    </location>
</feature>
<evidence type="ECO:0000256" key="8">
    <source>
        <dbReference type="PROSITE-ProRule" id="PRU00042"/>
    </source>
</evidence>
<evidence type="ECO:0000256" key="5">
    <source>
        <dbReference type="ARBA" id="ARBA00022833"/>
    </source>
</evidence>
<gene>
    <name evidence="12" type="primary">LOC118403456</name>
</gene>
<reference evidence="12" key="2">
    <citation type="submission" date="2025-08" db="UniProtKB">
        <authorList>
            <consortium name="RefSeq"/>
        </authorList>
    </citation>
    <scope>IDENTIFICATION</scope>
    <source>
        <strain evidence="12">S238N-H82</strain>
        <tissue evidence="12">Testes</tissue>
    </source>
</reference>
<evidence type="ECO:0000256" key="3">
    <source>
        <dbReference type="ARBA" id="ARBA00022737"/>
    </source>
</evidence>
<keyword evidence="4 8" id="KW-0863">Zinc-finger</keyword>
<reference evidence="11" key="1">
    <citation type="journal article" date="2020" name="Nat. Ecol. Evol.">
        <title>Deeply conserved synteny resolves early events in vertebrate evolution.</title>
        <authorList>
            <person name="Simakov O."/>
            <person name="Marletaz F."/>
            <person name="Yue J.X."/>
            <person name="O'Connell B."/>
            <person name="Jenkins J."/>
            <person name="Brandt A."/>
            <person name="Calef R."/>
            <person name="Tung C.H."/>
            <person name="Huang T.K."/>
            <person name="Schmutz J."/>
            <person name="Satoh N."/>
            <person name="Yu J.K."/>
            <person name="Putnam N.H."/>
            <person name="Green R.E."/>
            <person name="Rokhsar D.S."/>
        </authorList>
    </citation>
    <scope>NUCLEOTIDE SEQUENCE [LARGE SCALE GENOMIC DNA]</scope>
    <source>
        <strain evidence="11">S238N-H82</strain>
    </source>
</reference>
<evidence type="ECO:0000313" key="11">
    <source>
        <dbReference type="Proteomes" id="UP000001554"/>
    </source>
</evidence>
<feature type="region of interest" description="Disordered" evidence="9">
    <location>
        <begin position="276"/>
        <end position="299"/>
    </location>
</feature>
<dbReference type="GO" id="GO:0008270">
    <property type="term" value="F:zinc ion binding"/>
    <property type="evidence" value="ECO:0007669"/>
    <property type="project" value="UniProtKB-KW"/>
</dbReference>
<dbReference type="AlphaFoldDB" id="A0A9J7HHM1"/>
<dbReference type="FunFam" id="3.30.160.60:FF:002514">
    <property type="entry name" value="Uncharacterized protein"/>
    <property type="match status" value="1"/>
</dbReference>
<keyword evidence="2" id="KW-0479">Metal-binding</keyword>
<accession>A0A9J7HHM1</accession>
<feature type="domain" description="C2H2-type" evidence="10">
    <location>
        <begin position="207"/>
        <end position="235"/>
    </location>
</feature>
<keyword evidence="7" id="KW-0539">Nucleus</keyword>
<dbReference type="Pfam" id="PF13909">
    <property type="entry name" value="zf-H2C2_5"/>
    <property type="match status" value="1"/>
</dbReference>
<evidence type="ECO:0000256" key="7">
    <source>
        <dbReference type="ARBA" id="ARBA00023242"/>
    </source>
</evidence>
<evidence type="ECO:0000256" key="6">
    <source>
        <dbReference type="ARBA" id="ARBA00023125"/>
    </source>
</evidence>
<keyword evidence="3" id="KW-0677">Repeat</keyword>
<dbReference type="FunFam" id="3.30.160.60:FF:002183">
    <property type="entry name" value="Uncharacterized protein"/>
    <property type="match status" value="2"/>
</dbReference>
<dbReference type="RefSeq" id="XP_035658064.1">
    <property type="nucleotide sequence ID" value="XM_035802171.1"/>
</dbReference>
<dbReference type="GO" id="GO:0003677">
    <property type="term" value="F:DNA binding"/>
    <property type="evidence" value="ECO:0007669"/>
    <property type="project" value="UniProtKB-KW"/>
</dbReference>
<dbReference type="PANTHER" id="PTHR24392:SF31">
    <property type="entry name" value="C2H2-TYPE DOMAIN-CONTAINING PROTEIN"/>
    <property type="match status" value="1"/>
</dbReference>
<feature type="domain" description="C2H2-type" evidence="10">
    <location>
        <begin position="348"/>
        <end position="375"/>
    </location>
</feature>
<dbReference type="Gene3D" id="3.30.160.60">
    <property type="entry name" value="Classic Zinc Finger"/>
    <property type="match status" value="8"/>
</dbReference>
<dbReference type="PANTHER" id="PTHR24392">
    <property type="entry name" value="ZINC FINGER PROTEIN"/>
    <property type="match status" value="1"/>
</dbReference>
<dbReference type="KEGG" id="bfo:118403456"/>
<keyword evidence="11" id="KW-1185">Reference proteome</keyword>
<dbReference type="SUPFAM" id="SSF57667">
    <property type="entry name" value="beta-beta-alpha zinc fingers"/>
    <property type="match status" value="7"/>
</dbReference>
<dbReference type="GO" id="GO:0005634">
    <property type="term" value="C:nucleus"/>
    <property type="evidence" value="ECO:0007669"/>
    <property type="project" value="UniProtKB-SubCell"/>
</dbReference>
<comment type="subcellular location">
    <subcellularLocation>
        <location evidence="1">Nucleus</location>
    </subcellularLocation>
</comment>
<proteinExistence type="predicted"/>
<dbReference type="GO" id="GO:0000981">
    <property type="term" value="F:DNA-binding transcription factor activity, RNA polymerase II-specific"/>
    <property type="evidence" value="ECO:0000318"/>
    <property type="project" value="GO_Central"/>
</dbReference>
<feature type="compositionally biased region" description="Polar residues" evidence="9">
    <location>
        <begin position="276"/>
        <end position="286"/>
    </location>
</feature>